<dbReference type="Pfam" id="PF03309">
    <property type="entry name" value="Pan_kinase"/>
    <property type="match status" value="1"/>
</dbReference>
<keyword evidence="2 6" id="KW-0808">Transferase</keyword>
<accession>A0ABS6N133</accession>
<comment type="cofactor">
    <cofactor evidence="6">
        <name>NH4(+)</name>
        <dbReference type="ChEBI" id="CHEBI:28938"/>
    </cofactor>
    <cofactor evidence="6">
        <name>K(+)</name>
        <dbReference type="ChEBI" id="CHEBI:29103"/>
    </cofactor>
    <text evidence="6">A monovalent cation. Ammonium or potassium.</text>
</comment>
<keyword evidence="8" id="KW-1185">Reference proteome</keyword>
<feature type="binding site" evidence="6">
    <location>
        <position position="93"/>
    </location>
    <ligand>
        <name>substrate</name>
    </ligand>
</feature>
<keyword evidence="5 6" id="KW-0067">ATP-binding</keyword>
<keyword evidence="6" id="KW-0630">Potassium</keyword>
<evidence type="ECO:0000313" key="7">
    <source>
        <dbReference type="EMBL" id="MBV2134757.1"/>
    </source>
</evidence>
<feature type="binding site" evidence="6">
    <location>
        <begin position="6"/>
        <end position="13"/>
    </location>
    <ligand>
        <name>ATP</name>
        <dbReference type="ChEBI" id="CHEBI:30616"/>
    </ligand>
</feature>
<comment type="function">
    <text evidence="6">Catalyzes the phosphorylation of pantothenate (Pan), the first step in CoA biosynthesis.</text>
</comment>
<gene>
    <name evidence="6" type="primary">coaX</name>
    <name evidence="7" type="ORF">KRX52_18455</name>
</gene>
<dbReference type="EC" id="2.7.1.33" evidence="6"/>
<dbReference type="PANTHER" id="PTHR34265">
    <property type="entry name" value="TYPE III PANTOTHENATE KINASE"/>
    <property type="match status" value="1"/>
</dbReference>
<comment type="catalytic activity">
    <reaction evidence="6">
        <text>(R)-pantothenate + ATP = (R)-4'-phosphopantothenate + ADP + H(+)</text>
        <dbReference type="Rhea" id="RHEA:16373"/>
        <dbReference type="ChEBI" id="CHEBI:10986"/>
        <dbReference type="ChEBI" id="CHEBI:15378"/>
        <dbReference type="ChEBI" id="CHEBI:29032"/>
        <dbReference type="ChEBI" id="CHEBI:30616"/>
        <dbReference type="ChEBI" id="CHEBI:456216"/>
        <dbReference type="EC" id="2.7.1.33"/>
    </reaction>
</comment>
<dbReference type="NCBIfam" id="TIGR00671">
    <property type="entry name" value="baf"/>
    <property type="match status" value="1"/>
</dbReference>
<feature type="binding site" evidence="6">
    <location>
        <begin position="100"/>
        <end position="103"/>
    </location>
    <ligand>
        <name>substrate</name>
    </ligand>
</feature>
<comment type="caution">
    <text evidence="7">The sequence shown here is derived from an EMBL/GenBank/DDBJ whole genome shotgun (WGS) entry which is preliminary data.</text>
</comment>
<evidence type="ECO:0000256" key="1">
    <source>
        <dbReference type="ARBA" id="ARBA00004496"/>
    </source>
</evidence>
<evidence type="ECO:0000313" key="8">
    <source>
        <dbReference type="Proteomes" id="UP000813068"/>
    </source>
</evidence>
<name>A0ABS6N133_9GAMM</name>
<comment type="pathway">
    <text evidence="6">Cofactor biosynthesis; coenzyme A biosynthesis; CoA from (R)-pantothenate: step 1/5.</text>
</comment>
<comment type="similarity">
    <text evidence="6">Belongs to the type III pantothenate kinase family.</text>
</comment>
<keyword evidence="6" id="KW-0963">Cytoplasm</keyword>
<keyword evidence="3 6" id="KW-0547">Nucleotide-binding</keyword>
<proteinExistence type="inferred from homology"/>
<keyword evidence="6" id="KW-0173">Coenzyme A biosynthesis</keyword>
<dbReference type="InterPro" id="IPR004619">
    <property type="entry name" value="Type_III_PanK"/>
</dbReference>
<reference evidence="7 8" key="1">
    <citation type="submission" date="2021-06" db="EMBL/GenBank/DDBJ databases">
        <title>Differences between aerobic and microaerobic xylene degrading microbial communities.</title>
        <authorList>
            <person name="Banerjee S."/>
            <person name="Tancsics A."/>
        </authorList>
    </citation>
    <scope>NUCLEOTIDE SEQUENCE [LARGE SCALE GENOMIC DNA]</scope>
    <source>
        <strain evidence="7 8">MAP12</strain>
    </source>
</reference>
<comment type="subcellular location">
    <subcellularLocation>
        <location evidence="1 6">Cytoplasm</location>
    </subcellularLocation>
</comment>
<dbReference type="PANTHER" id="PTHR34265:SF1">
    <property type="entry name" value="TYPE III PANTOTHENATE KINASE"/>
    <property type="match status" value="1"/>
</dbReference>
<dbReference type="GO" id="GO:0016301">
    <property type="term" value="F:kinase activity"/>
    <property type="evidence" value="ECO:0007669"/>
    <property type="project" value="UniProtKB-KW"/>
</dbReference>
<dbReference type="HAMAP" id="MF_01274">
    <property type="entry name" value="Pantothen_kinase_3"/>
    <property type="match status" value="1"/>
</dbReference>
<feature type="binding site" evidence="6">
    <location>
        <position position="122"/>
    </location>
    <ligand>
        <name>K(+)</name>
        <dbReference type="ChEBI" id="CHEBI:29103"/>
    </ligand>
</feature>
<evidence type="ECO:0000256" key="4">
    <source>
        <dbReference type="ARBA" id="ARBA00022777"/>
    </source>
</evidence>
<sequence>MILELDCGNTLVKWRVIVADGRAPVYQGAARADGELLVQLGSVAGLELSWCRIVSVRNDEETAQLLAALRERYPLQVLQAGAAAVCAGVRNGYRDYSRLGLDRWLAILGGYHLAGKACLIIDLGTAVTADLVSSTGEHLGGYIGPGLPLMRTQLCTHTRRIRYDDAEAARAGVELQPGRSTAEAVERGCVLMLRGFVSMQGAQARELLGNDFMVFLTGGDANLVADVLPEARAVADLVFIGLGLACPIKRG</sequence>
<feature type="active site" description="Proton acceptor" evidence="6">
    <location>
        <position position="102"/>
    </location>
</feature>
<evidence type="ECO:0000256" key="5">
    <source>
        <dbReference type="ARBA" id="ARBA00022840"/>
    </source>
</evidence>
<dbReference type="EMBL" id="JAHRGL010000071">
    <property type="protein sequence ID" value="MBV2134757.1"/>
    <property type="molecule type" value="Genomic_DNA"/>
</dbReference>
<organism evidence="7 8">
    <name type="scientific">Geopseudomonas aromaticivorans</name>
    <dbReference type="NCBI Taxonomy" id="2849492"/>
    <lineage>
        <taxon>Bacteria</taxon>
        <taxon>Pseudomonadati</taxon>
        <taxon>Pseudomonadota</taxon>
        <taxon>Gammaproteobacteria</taxon>
        <taxon>Pseudomonadales</taxon>
        <taxon>Pseudomonadaceae</taxon>
        <taxon>Geopseudomonas</taxon>
    </lineage>
</organism>
<dbReference type="Proteomes" id="UP000813068">
    <property type="component" value="Unassembled WGS sequence"/>
</dbReference>
<keyword evidence="4 6" id="KW-0418">Kinase</keyword>
<evidence type="ECO:0000256" key="6">
    <source>
        <dbReference type="HAMAP-Rule" id="MF_01274"/>
    </source>
</evidence>
<dbReference type="RefSeq" id="WP_217683197.1">
    <property type="nucleotide sequence ID" value="NZ_JAHRGL010000071.1"/>
</dbReference>
<feature type="binding site" evidence="6">
    <location>
        <position position="181"/>
    </location>
    <ligand>
        <name>substrate</name>
    </ligand>
</feature>
<evidence type="ECO:0000256" key="3">
    <source>
        <dbReference type="ARBA" id="ARBA00022741"/>
    </source>
</evidence>
<dbReference type="CDD" id="cd24015">
    <property type="entry name" value="ASKHA_NBD_PanK-III"/>
    <property type="match status" value="1"/>
</dbReference>
<protein>
    <recommendedName>
        <fullName evidence="6">Type III pantothenate kinase</fullName>
        <ecNumber evidence="6">2.7.1.33</ecNumber>
    </recommendedName>
    <alternativeName>
        <fullName evidence="6">PanK-III</fullName>
    </alternativeName>
    <alternativeName>
        <fullName evidence="6">Pantothenic acid kinase</fullName>
    </alternativeName>
</protein>
<comment type="subunit">
    <text evidence="6">Homodimer.</text>
</comment>
<feature type="binding site" evidence="6">
    <location>
        <position position="125"/>
    </location>
    <ligand>
        <name>ATP</name>
        <dbReference type="ChEBI" id="CHEBI:30616"/>
    </ligand>
</feature>
<keyword evidence="6" id="KW-0479">Metal-binding</keyword>
<evidence type="ECO:0000256" key="2">
    <source>
        <dbReference type="ARBA" id="ARBA00022679"/>
    </source>
</evidence>